<dbReference type="EMBL" id="JBCLYO010000006">
    <property type="protein sequence ID" value="KAL0087813.1"/>
    <property type="molecule type" value="Genomic_DNA"/>
</dbReference>
<sequence>MNHIEAFSKYFIFTFPENINFTQVGKIAATGLKIQSAFFSPLGDIPGPFSKRFFEGSYFSKKKPGKRDYHNKYGHLVRIGPSKISVSDKDIIKQIMVTEDFEKSSIYSKMKGKDEWNTFNMIDKDTHKQRRRLVSSAFSIKYIKSLEPLFESVTESFVKRINLDTERTKEGDEFGVIDIWQLLRCLTLDVIGETAFGGTFNMLENDDHAVSRAIVKLTRGVEFVFYTSPLADKFVSNIISERTHSKEKRNDILQILVDTQHAKNTKDRMNSRQIASETGLFLIAGSETTSNTIGFALIEMCRNTDVLTELYAEIDKVDLDEGRILFHQEQIKNLPYLNAVIKETMRLNHVASMGLERMVTHDIIIKENIVVPKGTHVRCCLHVAQIHPDYWPEPLTFNPNRWLKNADPEPCTDAFFPFSLGSRNCIGKDFSMNEMRLVLATLIKNYEIKPISEQMKASEKNTTF</sequence>
<evidence type="ECO:0000256" key="3">
    <source>
        <dbReference type="ARBA" id="ARBA00022723"/>
    </source>
</evidence>
<dbReference type="InterPro" id="IPR002403">
    <property type="entry name" value="Cyt_P450_E_grp-IV"/>
</dbReference>
<dbReference type="Gene3D" id="1.10.630.10">
    <property type="entry name" value="Cytochrome P450"/>
    <property type="match status" value="1"/>
</dbReference>
<comment type="cofactor">
    <cofactor evidence="1">
        <name>heme</name>
        <dbReference type="ChEBI" id="CHEBI:30413"/>
    </cofactor>
</comment>
<dbReference type="PANTHER" id="PTHR24305">
    <property type="entry name" value="CYTOCHROME P450"/>
    <property type="match status" value="1"/>
</dbReference>
<dbReference type="InterPro" id="IPR001128">
    <property type="entry name" value="Cyt_P450"/>
</dbReference>
<evidence type="ECO:0000256" key="1">
    <source>
        <dbReference type="ARBA" id="ARBA00001971"/>
    </source>
</evidence>
<evidence type="ECO:0000256" key="4">
    <source>
        <dbReference type="ARBA" id="ARBA00023004"/>
    </source>
</evidence>
<comment type="caution">
    <text evidence="6">The sequence shown here is derived from an EMBL/GenBank/DDBJ whole genome shotgun (WGS) entry which is preliminary data.</text>
</comment>
<dbReference type="PROSITE" id="PS00086">
    <property type="entry name" value="CYTOCHROME_P450"/>
    <property type="match status" value="1"/>
</dbReference>
<evidence type="ECO:0000313" key="7">
    <source>
        <dbReference type="Proteomes" id="UP001448207"/>
    </source>
</evidence>
<gene>
    <name evidence="6" type="ORF">J3Q64DRAFT_1697593</name>
</gene>
<proteinExistence type="inferred from homology"/>
<dbReference type="PRINTS" id="PR00385">
    <property type="entry name" value="P450"/>
</dbReference>
<keyword evidence="5" id="KW-0503">Monooxygenase</keyword>
<evidence type="ECO:0000256" key="2">
    <source>
        <dbReference type="ARBA" id="ARBA00010617"/>
    </source>
</evidence>
<dbReference type="Proteomes" id="UP001448207">
    <property type="component" value="Unassembled WGS sequence"/>
</dbReference>
<dbReference type="InterPro" id="IPR050121">
    <property type="entry name" value="Cytochrome_P450_monoxygenase"/>
</dbReference>
<dbReference type="Pfam" id="PF00067">
    <property type="entry name" value="p450"/>
    <property type="match status" value="2"/>
</dbReference>
<dbReference type="InterPro" id="IPR036396">
    <property type="entry name" value="Cyt_P450_sf"/>
</dbReference>
<keyword evidence="5" id="KW-0349">Heme</keyword>
<dbReference type="InterPro" id="IPR017972">
    <property type="entry name" value="Cyt_P450_CS"/>
</dbReference>
<keyword evidence="7" id="KW-1185">Reference proteome</keyword>
<organism evidence="6 7">
    <name type="scientific">Phycomyces blakesleeanus</name>
    <dbReference type="NCBI Taxonomy" id="4837"/>
    <lineage>
        <taxon>Eukaryota</taxon>
        <taxon>Fungi</taxon>
        <taxon>Fungi incertae sedis</taxon>
        <taxon>Mucoromycota</taxon>
        <taxon>Mucoromycotina</taxon>
        <taxon>Mucoromycetes</taxon>
        <taxon>Mucorales</taxon>
        <taxon>Phycomycetaceae</taxon>
        <taxon>Phycomyces</taxon>
    </lineage>
</organism>
<name>A0ABR3B244_PHYBL</name>
<keyword evidence="3 5" id="KW-0479">Metal-binding</keyword>
<keyword evidence="5" id="KW-0560">Oxidoreductase</keyword>
<accession>A0ABR3B244</accession>
<reference evidence="6 7" key="1">
    <citation type="submission" date="2024-04" db="EMBL/GenBank/DDBJ databases">
        <title>Symmetric and asymmetric DNA N6-adenine methylation regulates different biological responses in Mucorales.</title>
        <authorList>
            <consortium name="Lawrence Berkeley National Laboratory"/>
            <person name="Lax C."/>
            <person name="Mondo S.J."/>
            <person name="Osorio-Concepcion M."/>
            <person name="Muszewska A."/>
            <person name="Corrochano-Luque M."/>
            <person name="Gutierrez G."/>
            <person name="Riley R."/>
            <person name="Lipzen A."/>
            <person name="Guo J."/>
            <person name="Hundley H."/>
            <person name="Amirebrahimi M."/>
            <person name="Ng V."/>
            <person name="Lorenzo-Gutierrez D."/>
            <person name="Binder U."/>
            <person name="Yang J."/>
            <person name="Song Y."/>
            <person name="Canovas D."/>
            <person name="Navarro E."/>
            <person name="Freitag M."/>
            <person name="Gabaldon T."/>
            <person name="Grigoriev I.V."/>
            <person name="Corrochano L.M."/>
            <person name="Nicolas F.E."/>
            <person name="Garre V."/>
        </authorList>
    </citation>
    <scope>NUCLEOTIDE SEQUENCE [LARGE SCALE GENOMIC DNA]</scope>
    <source>
        <strain evidence="6 7">L51</strain>
    </source>
</reference>
<evidence type="ECO:0000256" key="5">
    <source>
        <dbReference type="RuleBase" id="RU000461"/>
    </source>
</evidence>
<dbReference type="PANTHER" id="PTHR24305:SF166">
    <property type="entry name" value="CYTOCHROME P450 12A4, MITOCHONDRIAL-RELATED"/>
    <property type="match status" value="1"/>
</dbReference>
<keyword evidence="4 5" id="KW-0408">Iron</keyword>
<evidence type="ECO:0000313" key="6">
    <source>
        <dbReference type="EMBL" id="KAL0087813.1"/>
    </source>
</evidence>
<comment type="similarity">
    <text evidence="2 5">Belongs to the cytochrome P450 family.</text>
</comment>
<dbReference type="SUPFAM" id="SSF48264">
    <property type="entry name" value="Cytochrome P450"/>
    <property type="match status" value="1"/>
</dbReference>
<protein>
    <submittedName>
        <fullName evidence="6">Cytochrome P450 CYP5313</fullName>
    </submittedName>
</protein>
<dbReference type="PRINTS" id="PR00465">
    <property type="entry name" value="EP450IV"/>
</dbReference>